<dbReference type="Proteomes" id="UP000186879">
    <property type="component" value="Chromosome"/>
</dbReference>
<dbReference type="Pfam" id="PF01912">
    <property type="entry name" value="eIF-6"/>
    <property type="match status" value="1"/>
</dbReference>
<protein>
    <recommendedName>
        <fullName evidence="3">Translation initiation factor 6</fullName>
        <shortName evidence="3">aIF-6</shortName>
    </recommendedName>
</protein>
<dbReference type="RefSeq" id="WP_072561766.1">
    <property type="nucleotide sequence ID" value="NZ_CP017921.1"/>
</dbReference>
<dbReference type="KEGG" id="mhaz:BHR79_07490"/>
<dbReference type="GO" id="GO:0003743">
    <property type="term" value="F:translation initiation factor activity"/>
    <property type="evidence" value="ECO:0007669"/>
    <property type="project" value="UniProtKB-UniRule"/>
</dbReference>
<evidence type="ECO:0000256" key="1">
    <source>
        <dbReference type="ARBA" id="ARBA00022540"/>
    </source>
</evidence>
<dbReference type="AlphaFoldDB" id="A0A1L3Q383"/>
<dbReference type="InterPro" id="IPR002769">
    <property type="entry name" value="eIF6"/>
</dbReference>
<keyword evidence="2 3" id="KW-0648">Protein biosynthesis</keyword>
<dbReference type="SMART" id="SM00654">
    <property type="entry name" value="eIF6"/>
    <property type="match status" value="1"/>
</dbReference>
<dbReference type="STRING" id="2177.BHR79_07490"/>
<comment type="similarity">
    <text evidence="3">Belongs to the eIF-6 family.</text>
</comment>
<reference evidence="5 9" key="3">
    <citation type="submission" date="2018-10" db="EMBL/GenBank/DDBJ databases">
        <title>Cultivation of a novel Methanohalophilus strain from Kebrit Deep of the Red Sea and a genomic comparison of members of the genus Methanohalophilus.</title>
        <authorList>
            <person name="Guan Y."/>
            <person name="Ngugi D.K."/>
            <person name="Stingl U."/>
        </authorList>
    </citation>
    <scope>NUCLEOTIDE SEQUENCE [LARGE SCALE GENOMIC DNA]</scope>
    <source>
        <strain evidence="5 9">DSM 3094</strain>
    </source>
</reference>
<evidence type="ECO:0000313" key="9">
    <source>
        <dbReference type="Proteomes" id="UP000267921"/>
    </source>
</evidence>
<dbReference type="EMBL" id="FNMU01000003">
    <property type="protein sequence ID" value="SDW48631.1"/>
    <property type="molecule type" value="Genomic_DNA"/>
</dbReference>
<dbReference type="OrthoDB" id="33582at2157"/>
<reference evidence="4 7" key="1">
    <citation type="submission" date="2016-10" db="EMBL/GenBank/DDBJ databases">
        <title>Methanohalophilus halophilus.</title>
        <authorList>
            <person name="L'haridon S."/>
        </authorList>
    </citation>
    <scope>NUCLEOTIDE SEQUENCE [LARGE SCALE GENOMIC DNA]</scope>
    <source>
        <strain evidence="4 7">Z-7982</strain>
    </source>
</reference>
<dbReference type="Proteomes" id="UP000198669">
    <property type="component" value="Unassembled WGS sequence"/>
</dbReference>
<dbReference type="SUPFAM" id="SSF55909">
    <property type="entry name" value="Pentein"/>
    <property type="match status" value="1"/>
</dbReference>
<dbReference type="GO" id="GO:0042256">
    <property type="term" value="P:cytosolic ribosome assembly"/>
    <property type="evidence" value="ECO:0007669"/>
    <property type="project" value="InterPro"/>
</dbReference>
<name>A0A1L3Q383_9EURY</name>
<evidence type="ECO:0000313" key="8">
    <source>
        <dbReference type="Proteomes" id="UP000198669"/>
    </source>
</evidence>
<dbReference type="PANTHER" id="PTHR10784">
    <property type="entry name" value="TRANSLATION INITIATION FACTOR 6"/>
    <property type="match status" value="1"/>
</dbReference>
<dbReference type="Gene3D" id="3.75.10.10">
    <property type="entry name" value="L-arginine/glycine Amidinotransferase, Chain A"/>
    <property type="match status" value="1"/>
</dbReference>
<gene>
    <name evidence="3" type="primary">eif6</name>
    <name evidence="4" type="ORF">BHR79_07490</name>
    <name evidence="5" type="ORF">EFE40_02730</name>
    <name evidence="6" type="ORF">SAMN04515625_1010</name>
</gene>
<keyword evidence="1 3" id="KW-0396">Initiation factor</keyword>
<dbReference type="EMBL" id="CP017921">
    <property type="protein sequence ID" value="APH39336.1"/>
    <property type="molecule type" value="Genomic_DNA"/>
</dbReference>
<dbReference type="EMBL" id="RJJG01000003">
    <property type="protein sequence ID" value="RNI09595.1"/>
    <property type="molecule type" value="Genomic_DNA"/>
</dbReference>
<evidence type="ECO:0000313" key="7">
    <source>
        <dbReference type="Proteomes" id="UP000186879"/>
    </source>
</evidence>
<proteinExistence type="inferred from homology"/>
<dbReference type="GeneID" id="30583601"/>
<evidence type="ECO:0000313" key="4">
    <source>
        <dbReference type="EMBL" id="APH39336.1"/>
    </source>
</evidence>
<dbReference type="GO" id="GO:0043022">
    <property type="term" value="F:ribosome binding"/>
    <property type="evidence" value="ECO:0007669"/>
    <property type="project" value="InterPro"/>
</dbReference>
<dbReference type="PIRSF" id="PIRSF006413">
    <property type="entry name" value="IF-6"/>
    <property type="match status" value="1"/>
</dbReference>
<evidence type="ECO:0000256" key="3">
    <source>
        <dbReference type="HAMAP-Rule" id="MF_00032"/>
    </source>
</evidence>
<dbReference type="NCBIfam" id="NF003130">
    <property type="entry name" value="PRK04046.2-1"/>
    <property type="match status" value="1"/>
</dbReference>
<organism evidence="4 7">
    <name type="scientific">Methanohalophilus halophilus</name>
    <dbReference type="NCBI Taxonomy" id="2177"/>
    <lineage>
        <taxon>Archaea</taxon>
        <taxon>Methanobacteriati</taxon>
        <taxon>Methanobacteriota</taxon>
        <taxon>Stenosarchaea group</taxon>
        <taxon>Methanomicrobia</taxon>
        <taxon>Methanosarcinales</taxon>
        <taxon>Methanosarcinaceae</taxon>
        <taxon>Methanohalophilus</taxon>
    </lineage>
</organism>
<comment type="function">
    <text evidence="3">Binds to the 50S ribosomal subunit and prevents its association with the 30S ribosomal subunit to form the 70S initiation complex.</text>
</comment>
<dbReference type="HAMAP" id="MF_00032">
    <property type="entry name" value="eIF_6"/>
    <property type="match status" value="1"/>
</dbReference>
<dbReference type="Proteomes" id="UP000267921">
    <property type="component" value="Unassembled WGS sequence"/>
</dbReference>
<evidence type="ECO:0000313" key="6">
    <source>
        <dbReference type="EMBL" id="SDW48631.1"/>
    </source>
</evidence>
<keyword evidence="7" id="KW-1185">Reference proteome</keyword>
<accession>A0A1L3Q383</accession>
<evidence type="ECO:0000256" key="2">
    <source>
        <dbReference type="ARBA" id="ARBA00022917"/>
    </source>
</evidence>
<reference evidence="6 8" key="2">
    <citation type="submission" date="2016-10" db="EMBL/GenBank/DDBJ databases">
        <authorList>
            <person name="de Groot N.N."/>
        </authorList>
    </citation>
    <scope>NUCLEOTIDE SEQUENCE [LARGE SCALE GENOMIC DNA]</scope>
    <source>
        <strain evidence="6 8">Z-7982</strain>
    </source>
</reference>
<sequence>MIRTLNIYENPVIGVFATCTEDFALVPPGTNDKTSGMLEDILDVEVVSTLVNGSVVVGSLSKGNSSGFLIPKGSSPLPKKIDLPVAEVPDNLSAIGNIVLANDSAALVHPDISDKAIEIIEKTLSVDVRRGTIAGIKTVGMAGVVTNHGLLAHPMIKQEEVSILEDLFGLNVEIGTVNYGSQVVGSGVIANSSGYVAGSETTGHELGRIEDALMFD</sequence>
<dbReference type="NCBIfam" id="TIGR00323">
    <property type="entry name" value="eIF-6"/>
    <property type="match status" value="1"/>
</dbReference>
<evidence type="ECO:0000313" key="5">
    <source>
        <dbReference type="EMBL" id="RNI09595.1"/>
    </source>
</evidence>